<reference evidence="2" key="1">
    <citation type="submission" date="2016-07" db="EMBL/GenBank/DDBJ databases">
        <title>Comparative genomics of the Campylobacter concisus group.</title>
        <authorList>
            <person name="Miller W.G."/>
            <person name="Yee E."/>
            <person name="Chapman M.H."/>
            <person name="Huynh S."/>
            <person name="Bono J.L."/>
            <person name="On S.L.W."/>
            <person name="StLeger J."/>
            <person name="Foster G."/>
            <person name="Parker C.T."/>
        </authorList>
    </citation>
    <scope>NUCLEOTIDE SEQUENCE</scope>
    <source>
        <strain evidence="2">525.92</strain>
    </source>
</reference>
<accession>A7H0M7</accession>
<dbReference type="AlphaFoldDB" id="A7H0M7"/>
<dbReference type="OrthoDB" id="5359460at2"/>
<name>A7H0M7_CAMC5</name>
<keyword evidence="1" id="KW-0472">Membrane</keyword>
<dbReference type="EMBL" id="CP000767">
    <property type="protein sequence ID" value="EAU01404.1"/>
    <property type="molecule type" value="Genomic_DNA"/>
</dbReference>
<gene>
    <name evidence="2" type="ORF">CCV52592_0617</name>
</gene>
<evidence type="ECO:0000313" key="2">
    <source>
        <dbReference type="EMBL" id="EAU01404.1"/>
    </source>
</evidence>
<dbReference type="STRING" id="360105.CCV52592_0617"/>
<protein>
    <submittedName>
        <fullName evidence="2">Uncharacterized protein</fullName>
    </submittedName>
</protein>
<sequence length="162" mass="18539">MKELISEILTMSVVFACIGFYAIWRARKAQSEHEISLVDRDKSLFAFAREFDTEFEPDIVNFKDLCDYLAGKNLILKFSKKISQKAFVALIKEQNLKQRVTAGEEAISQDFISLCVRNLNPPLALGFYIAGDEIFAFLCEEKRLFRLIDLASRLGENIIICD</sequence>
<dbReference type="KEGG" id="ccv:CCV52592_0617"/>
<evidence type="ECO:0000256" key="1">
    <source>
        <dbReference type="SAM" id="Phobius"/>
    </source>
</evidence>
<feature type="transmembrane region" description="Helical" evidence="1">
    <location>
        <begin position="6"/>
        <end position="24"/>
    </location>
</feature>
<keyword evidence="1" id="KW-1133">Transmembrane helix</keyword>
<evidence type="ECO:0000313" key="3">
    <source>
        <dbReference type="Proteomes" id="UP000006380"/>
    </source>
</evidence>
<dbReference type="RefSeq" id="WP_009650789.1">
    <property type="nucleotide sequence ID" value="NC_009715.2"/>
</dbReference>
<dbReference type="HOGENOM" id="CLU_1632306_0_0_7"/>
<dbReference type="Proteomes" id="UP000006380">
    <property type="component" value="Chromosome"/>
</dbReference>
<organism evidence="2 3">
    <name type="scientific">Campylobacter curvus (strain 525.92)</name>
    <dbReference type="NCBI Taxonomy" id="360105"/>
    <lineage>
        <taxon>Bacteria</taxon>
        <taxon>Pseudomonadati</taxon>
        <taxon>Campylobacterota</taxon>
        <taxon>Epsilonproteobacteria</taxon>
        <taxon>Campylobacterales</taxon>
        <taxon>Campylobacteraceae</taxon>
        <taxon>Campylobacter</taxon>
    </lineage>
</organism>
<proteinExistence type="predicted"/>
<keyword evidence="1" id="KW-0812">Transmembrane</keyword>
<keyword evidence="3" id="KW-1185">Reference proteome</keyword>